<proteinExistence type="predicted"/>
<accession>A1B3H3</accession>
<sequence length="84" mass="8843">MPLHIICRGLARGIGSLLRCFSPLGILGCRGGIGLSSLLFGHSLFDRSLDDIGLGFHGDLLLGSRLRGGPCGFPRHDGLLSACR</sequence>
<evidence type="ECO:0000313" key="2">
    <source>
        <dbReference type="Proteomes" id="UP000000361"/>
    </source>
</evidence>
<dbReference type="AlphaFoldDB" id="A1B3H3"/>
<dbReference type="EnsemblBacteria" id="ABL70067">
    <property type="protein sequence ID" value="ABL70067"/>
    <property type="gene ID" value="Pden_1975"/>
</dbReference>
<dbReference type="HOGENOM" id="CLU_2524516_0_0_5"/>
<organism evidence="1 2">
    <name type="scientific">Paracoccus denitrificans (strain Pd 1222)</name>
    <dbReference type="NCBI Taxonomy" id="318586"/>
    <lineage>
        <taxon>Bacteria</taxon>
        <taxon>Pseudomonadati</taxon>
        <taxon>Pseudomonadota</taxon>
        <taxon>Alphaproteobacteria</taxon>
        <taxon>Rhodobacterales</taxon>
        <taxon>Paracoccaceae</taxon>
        <taxon>Paracoccus</taxon>
    </lineage>
</organism>
<gene>
    <name evidence="1" type="ordered locus">Pden_1975</name>
</gene>
<keyword evidence="2" id="KW-1185">Reference proteome</keyword>
<evidence type="ECO:0000313" key="1">
    <source>
        <dbReference type="EMBL" id="ABL70067.1"/>
    </source>
</evidence>
<dbReference type="STRING" id="318586.Pden_1975"/>
<dbReference type="EMBL" id="CP000489">
    <property type="protein sequence ID" value="ABL70067.1"/>
    <property type="molecule type" value="Genomic_DNA"/>
</dbReference>
<protein>
    <submittedName>
        <fullName evidence="1">Uncharacterized protein</fullName>
    </submittedName>
</protein>
<reference evidence="2" key="1">
    <citation type="submission" date="2006-12" db="EMBL/GenBank/DDBJ databases">
        <title>Complete sequence of chromosome 1 of Paracoccus denitrificans PD1222.</title>
        <authorList>
            <person name="Copeland A."/>
            <person name="Lucas S."/>
            <person name="Lapidus A."/>
            <person name="Barry K."/>
            <person name="Detter J.C."/>
            <person name="Glavina del Rio T."/>
            <person name="Hammon N."/>
            <person name="Israni S."/>
            <person name="Dalin E."/>
            <person name="Tice H."/>
            <person name="Pitluck S."/>
            <person name="Munk A.C."/>
            <person name="Brettin T."/>
            <person name="Bruce D."/>
            <person name="Han C."/>
            <person name="Tapia R."/>
            <person name="Gilna P."/>
            <person name="Schmutz J."/>
            <person name="Larimer F."/>
            <person name="Land M."/>
            <person name="Hauser L."/>
            <person name="Kyrpides N."/>
            <person name="Lykidis A."/>
            <person name="Spiro S."/>
            <person name="Richardson D.J."/>
            <person name="Moir J.W.B."/>
            <person name="Ferguson S.J."/>
            <person name="van Spanning R.J.M."/>
            <person name="Richardson P."/>
        </authorList>
    </citation>
    <scope>NUCLEOTIDE SEQUENCE [LARGE SCALE GENOMIC DNA]</scope>
    <source>
        <strain evidence="2">Pd 1222</strain>
    </source>
</reference>
<dbReference type="Proteomes" id="UP000000361">
    <property type="component" value="Chromosome 1"/>
</dbReference>
<dbReference type="KEGG" id="pde:Pden_1975"/>
<name>A1B3H3_PARDP</name>